<dbReference type="PANTHER" id="PTHR19443:SF30">
    <property type="entry name" value="GLUCOKINASE-1-RELATED"/>
    <property type="match status" value="1"/>
</dbReference>
<keyword evidence="6 12" id="KW-0418">Kinase</keyword>
<comment type="catalytic activity">
    <reaction evidence="9">
        <text>a D-hexose + ATP = a D-hexose 6-phosphate + ADP + H(+)</text>
        <dbReference type="Rhea" id="RHEA:22740"/>
        <dbReference type="ChEBI" id="CHEBI:4194"/>
        <dbReference type="ChEBI" id="CHEBI:15378"/>
        <dbReference type="ChEBI" id="CHEBI:30616"/>
        <dbReference type="ChEBI" id="CHEBI:229467"/>
        <dbReference type="ChEBI" id="CHEBI:456216"/>
        <dbReference type="EC" id="2.7.1.1"/>
    </reaction>
    <physiologicalReaction direction="left-to-right" evidence="9">
        <dbReference type="Rhea" id="RHEA:22741"/>
    </physiologicalReaction>
</comment>
<sequence length="467" mass="52116">MTVANGVPFKYQVEGATDAQHEALNHLAQELEVTTGQLQLIVKQFMEEMRKGLDHYGATVAMIPSYVSGRPTGNETGQYLALDLGGTNLRVCLVELLGQGGQHRIEQEKFRISDELKTGEMTDLCDFMAESIESFIQQRESLKDKHLELGYTFSFPVLQTAINRGVLKQWTKGFSCKNAVDRDAALMLQEALDRRGVSVHIAAIVNDTVGTLLAHAYRYPETAMGVIMGTGSNACYYEKIDKIKKWDETCKDTEMVVNMEWGAFDCERRVLPMTPYDNKINRESRNVNQQFFEKMVAGMYLGEISRNAMLMLVDRLLLFNGESSPIFNTQWAFDTAYVSMIEEDDTEDLSHTKDILESTMKIPSTTLTDRKMVKLICDWVGTRAARLAACGLSGVLSHIGRIGQDVVVAIDGSLFEKYPNYETNIRQAMQELFGQEAVNKIRFDLAKDGSGLGAAIIAMVAASNQNA</sequence>
<dbReference type="InterPro" id="IPR022673">
    <property type="entry name" value="Hexokinase_C"/>
</dbReference>
<evidence type="ECO:0000313" key="15">
    <source>
        <dbReference type="EMBL" id="CDH59974.1"/>
    </source>
</evidence>
<dbReference type="GO" id="GO:0005524">
    <property type="term" value="F:ATP binding"/>
    <property type="evidence" value="ECO:0007669"/>
    <property type="project" value="UniProtKB-UniRule"/>
</dbReference>
<keyword evidence="7 12" id="KW-0067">ATP-binding</keyword>
<dbReference type="InterPro" id="IPR022672">
    <property type="entry name" value="Hexokinase_N"/>
</dbReference>
<proteinExistence type="inferred from homology"/>
<name>A0A068SCF3_9FUNG</name>
<comment type="pathway">
    <text evidence="2">Carbohydrate metabolism; hexose metabolism.</text>
</comment>
<evidence type="ECO:0000256" key="12">
    <source>
        <dbReference type="RuleBase" id="RU362007"/>
    </source>
</evidence>
<evidence type="ECO:0000259" key="13">
    <source>
        <dbReference type="Pfam" id="PF00349"/>
    </source>
</evidence>
<dbReference type="Proteomes" id="UP000027586">
    <property type="component" value="Unassembled WGS sequence"/>
</dbReference>
<dbReference type="Pfam" id="PF00349">
    <property type="entry name" value="Hexokinase_1"/>
    <property type="match status" value="1"/>
</dbReference>
<dbReference type="GO" id="GO:0001678">
    <property type="term" value="P:intracellular glucose homeostasis"/>
    <property type="evidence" value="ECO:0007669"/>
    <property type="project" value="InterPro"/>
</dbReference>
<evidence type="ECO:0000256" key="1">
    <source>
        <dbReference type="ARBA" id="ARBA00004888"/>
    </source>
</evidence>
<dbReference type="PANTHER" id="PTHR19443">
    <property type="entry name" value="HEXOKINASE"/>
    <property type="match status" value="1"/>
</dbReference>
<organism evidence="15 16">
    <name type="scientific">Lichtheimia corymbifera JMRC:FSU:9682</name>
    <dbReference type="NCBI Taxonomy" id="1263082"/>
    <lineage>
        <taxon>Eukaryota</taxon>
        <taxon>Fungi</taxon>
        <taxon>Fungi incertae sedis</taxon>
        <taxon>Mucoromycota</taxon>
        <taxon>Mucoromycotina</taxon>
        <taxon>Mucoromycetes</taxon>
        <taxon>Mucorales</taxon>
        <taxon>Lichtheimiaceae</taxon>
        <taxon>Lichtheimia</taxon>
    </lineage>
</organism>
<dbReference type="Gene3D" id="3.40.367.20">
    <property type="match status" value="1"/>
</dbReference>
<dbReference type="OrthoDB" id="419537at2759"/>
<dbReference type="InterPro" id="IPR001312">
    <property type="entry name" value="Hexokinase"/>
</dbReference>
<evidence type="ECO:0000256" key="8">
    <source>
        <dbReference type="ARBA" id="ARBA00023152"/>
    </source>
</evidence>
<dbReference type="Pfam" id="PF03727">
    <property type="entry name" value="Hexokinase_2"/>
    <property type="match status" value="1"/>
</dbReference>
<comment type="caution">
    <text evidence="15">The sequence shown here is derived from an EMBL/GenBank/DDBJ whole genome shotgun (WGS) entry which is preliminary data.</text>
</comment>
<dbReference type="GO" id="GO:0005829">
    <property type="term" value="C:cytosol"/>
    <property type="evidence" value="ECO:0007669"/>
    <property type="project" value="TreeGrafter"/>
</dbReference>
<dbReference type="FunFam" id="3.30.420.40:FF:000805">
    <property type="entry name" value="Hexokinase-2"/>
    <property type="match status" value="1"/>
</dbReference>
<comment type="catalytic activity">
    <reaction evidence="11">
        <text>D-glucose + ATP = D-glucose 6-phosphate + ADP + H(+)</text>
        <dbReference type="Rhea" id="RHEA:17825"/>
        <dbReference type="ChEBI" id="CHEBI:4167"/>
        <dbReference type="ChEBI" id="CHEBI:15378"/>
        <dbReference type="ChEBI" id="CHEBI:30616"/>
        <dbReference type="ChEBI" id="CHEBI:61548"/>
        <dbReference type="ChEBI" id="CHEBI:456216"/>
        <dbReference type="EC" id="2.7.1.1"/>
    </reaction>
    <physiologicalReaction direction="left-to-right" evidence="11">
        <dbReference type="Rhea" id="RHEA:17826"/>
    </physiologicalReaction>
</comment>
<dbReference type="GO" id="GO:0006096">
    <property type="term" value="P:glycolytic process"/>
    <property type="evidence" value="ECO:0007669"/>
    <property type="project" value="UniProtKB-UniPathway"/>
</dbReference>
<dbReference type="VEuPathDB" id="FungiDB:LCOR_10775.1"/>
<feature type="domain" description="Hexokinase C-terminal" evidence="14">
    <location>
        <begin position="224"/>
        <end position="460"/>
    </location>
</feature>
<evidence type="ECO:0000256" key="10">
    <source>
        <dbReference type="ARBA" id="ARBA00047905"/>
    </source>
</evidence>
<dbReference type="GO" id="GO:0006006">
    <property type="term" value="P:glucose metabolic process"/>
    <property type="evidence" value="ECO:0007669"/>
    <property type="project" value="TreeGrafter"/>
</dbReference>
<dbReference type="Gene3D" id="3.30.420.40">
    <property type="match status" value="1"/>
</dbReference>
<evidence type="ECO:0000256" key="2">
    <source>
        <dbReference type="ARBA" id="ARBA00005028"/>
    </source>
</evidence>
<keyword evidence="16" id="KW-1185">Reference proteome</keyword>
<reference evidence="15" key="1">
    <citation type="submission" date="2013-08" db="EMBL/GenBank/DDBJ databases">
        <title>Gene expansion shapes genome architecture in the human pathogen Lichtheimia corymbifera: an evolutionary genomics analysis in the ancient terrestrial Mucorales (Mucoromycotina).</title>
        <authorList>
            <person name="Schwartze V.U."/>
            <person name="Winter S."/>
            <person name="Shelest E."/>
            <person name="Marcet-Houben M."/>
            <person name="Horn F."/>
            <person name="Wehner S."/>
            <person name="Hoffmann K."/>
            <person name="Riege K."/>
            <person name="Sammeth M."/>
            <person name="Nowrousian M."/>
            <person name="Valiante V."/>
            <person name="Linde J."/>
            <person name="Jacobsen I.D."/>
            <person name="Marz M."/>
            <person name="Brakhage A.A."/>
            <person name="Gabaldon T."/>
            <person name="Bocker S."/>
            <person name="Voigt K."/>
        </authorList>
    </citation>
    <scope>NUCLEOTIDE SEQUENCE [LARGE SCALE GENOMIC DNA]</scope>
    <source>
        <strain evidence="15">FSU 9682</strain>
    </source>
</reference>
<keyword evidence="5 12" id="KW-0547">Nucleotide-binding</keyword>
<evidence type="ECO:0000256" key="6">
    <source>
        <dbReference type="ARBA" id="ARBA00022777"/>
    </source>
</evidence>
<dbReference type="InterPro" id="IPR043129">
    <property type="entry name" value="ATPase_NBD"/>
</dbReference>
<dbReference type="EC" id="2.7.1.-" evidence="12"/>
<dbReference type="PROSITE" id="PS51748">
    <property type="entry name" value="HEXOKINASE_2"/>
    <property type="match status" value="1"/>
</dbReference>
<dbReference type="GO" id="GO:0004340">
    <property type="term" value="F:glucokinase activity"/>
    <property type="evidence" value="ECO:0007669"/>
    <property type="project" value="TreeGrafter"/>
</dbReference>
<evidence type="ECO:0000256" key="3">
    <source>
        <dbReference type="ARBA" id="ARBA00009225"/>
    </source>
</evidence>
<dbReference type="AlphaFoldDB" id="A0A068SCF3"/>
<evidence type="ECO:0000313" key="16">
    <source>
        <dbReference type="Proteomes" id="UP000027586"/>
    </source>
</evidence>
<evidence type="ECO:0000256" key="4">
    <source>
        <dbReference type="ARBA" id="ARBA00022679"/>
    </source>
</evidence>
<keyword evidence="8 12" id="KW-0324">Glycolysis</keyword>
<dbReference type="UniPathway" id="UPA00109">
    <property type="reaction ID" value="UER00180"/>
</dbReference>
<comment type="catalytic activity">
    <reaction evidence="10">
        <text>D-fructose + ATP = D-fructose 6-phosphate + ADP + H(+)</text>
        <dbReference type="Rhea" id="RHEA:16125"/>
        <dbReference type="ChEBI" id="CHEBI:15378"/>
        <dbReference type="ChEBI" id="CHEBI:30616"/>
        <dbReference type="ChEBI" id="CHEBI:37721"/>
        <dbReference type="ChEBI" id="CHEBI:61527"/>
        <dbReference type="ChEBI" id="CHEBI:456216"/>
        <dbReference type="EC" id="2.7.1.1"/>
    </reaction>
    <physiologicalReaction direction="left-to-right" evidence="10">
        <dbReference type="Rhea" id="RHEA:16126"/>
    </physiologicalReaction>
</comment>
<comment type="pathway">
    <text evidence="1">Carbohydrate degradation; glycolysis; D-glyceraldehyde 3-phosphate and glycerone phosphate from D-glucose: step 1/4.</text>
</comment>
<dbReference type="EMBL" id="CBTN010000079">
    <property type="protein sequence ID" value="CDH59974.1"/>
    <property type="molecule type" value="Genomic_DNA"/>
</dbReference>
<dbReference type="GO" id="GO:0005536">
    <property type="term" value="F:D-glucose binding"/>
    <property type="evidence" value="ECO:0007669"/>
    <property type="project" value="InterPro"/>
</dbReference>
<keyword evidence="4 12" id="KW-0808">Transferase</keyword>
<dbReference type="GO" id="GO:0008865">
    <property type="term" value="F:fructokinase activity"/>
    <property type="evidence" value="ECO:0007669"/>
    <property type="project" value="TreeGrafter"/>
</dbReference>
<dbReference type="PRINTS" id="PR00475">
    <property type="entry name" value="HEXOKINASE"/>
</dbReference>
<dbReference type="SUPFAM" id="SSF53067">
    <property type="entry name" value="Actin-like ATPase domain"/>
    <property type="match status" value="2"/>
</dbReference>
<dbReference type="GO" id="GO:0005739">
    <property type="term" value="C:mitochondrion"/>
    <property type="evidence" value="ECO:0007669"/>
    <property type="project" value="TreeGrafter"/>
</dbReference>
<dbReference type="STRING" id="1263082.A0A068SCF3"/>
<evidence type="ECO:0000259" key="14">
    <source>
        <dbReference type="Pfam" id="PF03727"/>
    </source>
</evidence>
<protein>
    <recommendedName>
        <fullName evidence="12">Phosphotransferase</fullName>
        <ecNumber evidence="12">2.7.1.-</ecNumber>
    </recommendedName>
</protein>
<accession>A0A068SCF3</accession>
<evidence type="ECO:0000256" key="11">
    <source>
        <dbReference type="ARBA" id="ARBA00048160"/>
    </source>
</evidence>
<feature type="domain" description="Hexokinase N-terminal" evidence="13">
    <location>
        <begin position="24"/>
        <end position="217"/>
    </location>
</feature>
<evidence type="ECO:0000256" key="9">
    <source>
        <dbReference type="ARBA" id="ARBA00044613"/>
    </source>
</evidence>
<comment type="similarity">
    <text evidence="3 12">Belongs to the hexokinase family.</text>
</comment>
<evidence type="ECO:0000256" key="5">
    <source>
        <dbReference type="ARBA" id="ARBA00022741"/>
    </source>
</evidence>
<evidence type="ECO:0000256" key="7">
    <source>
        <dbReference type="ARBA" id="ARBA00022840"/>
    </source>
</evidence>
<dbReference type="CDD" id="cd24018">
    <property type="entry name" value="ASKHA_NBD_HK_fungi"/>
    <property type="match status" value="1"/>
</dbReference>
<gene>
    <name evidence="15" type="ORF">LCOR_10775.1</name>
</gene>